<dbReference type="AlphaFoldDB" id="A0A178IJ64"/>
<protein>
    <recommendedName>
        <fullName evidence="4">DUF3102 domain-containing protein</fullName>
    </recommendedName>
</protein>
<proteinExistence type="predicted"/>
<feature type="region of interest" description="Disordered" evidence="1">
    <location>
        <begin position="165"/>
        <end position="184"/>
    </location>
</feature>
<dbReference type="RefSeq" id="WP_068770766.1">
    <property type="nucleotide sequence ID" value="NZ_CP109796.1"/>
</dbReference>
<dbReference type="STRING" id="1184151.AW736_13785"/>
<comment type="caution">
    <text evidence="2">The sequence shown here is derived from an EMBL/GenBank/DDBJ whole genome shotgun (WGS) entry which is preliminary data.</text>
</comment>
<keyword evidence="3" id="KW-1185">Reference proteome</keyword>
<evidence type="ECO:0000313" key="3">
    <source>
        <dbReference type="Proteomes" id="UP000078486"/>
    </source>
</evidence>
<evidence type="ECO:0000313" key="2">
    <source>
        <dbReference type="EMBL" id="OAM89317.1"/>
    </source>
</evidence>
<evidence type="ECO:0000256" key="1">
    <source>
        <dbReference type="SAM" id="MobiDB-lite"/>
    </source>
</evidence>
<dbReference type="Proteomes" id="UP000078486">
    <property type="component" value="Unassembled WGS sequence"/>
</dbReference>
<dbReference type="EMBL" id="LRRQ01000099">
    <property type="protein sequence ID" value="OAM89317.1"/>
    <property type="molecule type" value="Genomic_DNA"/>
</dbReference>
<evidence type="ECO:0008006" key="4">
    <source>
        <dbReference type="Google" id="ProtNLM"/>
    </source>
</evidence>
<sequence length="254" mass="27914">MNTKSKTSNALVLTEAPEWKITGAEALEGLKRAAVDQLAAVGQMENKAAMGGTLAGLTLLRVKASMERGRFDGWLAEKEKSTTGGRIKPSRSTAYNYMKLATVFLEKAKVTKPDLLTLPGDQLTLSEISAEGDARELFLKLQKFTGGHSLNELLIKHDIKSGGLKKELAKPAPDDEPAPPPTPEEMFEMARDEIGGALERIEHLLIKENRLQHLFDHPDELRGVMESLRLLTEKVEMILEPLLGVKPKAAKRGK</sequence>
<accession>A0A178IJ64</accession>
<name>A0A178IJ64_9BACT</name>
<gene>
    <name evidence="2" type="ORF">AW736_13785</name>
</gene>
<organism evidence="2 3">
    <name type="scientific">Termitidicoccus mucosus</name>
    <dbReference type="NCBI Taxonomy" id="1184151"/>
    <lineage>
        <taxon>Bacteria</taxon>
        <taxon>Pseudomonadati</taxon>
        <taxon>Verrucomicrobiota</taxon>
        <taxon>Opitutia</taxon>
        <taxon>Opitutales</taxon>
        <taxon>Opitutaceae</taxon>
        <taxon>Termitidicoccus</taxon>
    </lineage>
</organism>
<dbReference type="OrthoDB" id="197357at2"/>
<reference evidence="2 3" key="1">
    <citation type="submission" date="2016-01" db="EMBL/GenBank/DDBJ databases">
        <title>High potential of lignocellulose degradation of a new Verrucomicrobia species.</title>
        <authorList>
            <person name="Wang Y."/>
            <person name="Shi Y."/>
            <person name="Qiu Z."/>
            <person name="Liu S."/>
            <person name="Yang H."/>
        </authorList>
    </citation>
    <scope>NUCLEOTIDE SEQUENCE [LARGE SCALE GENOMIC DNA]</scope>
    <source>
        <strain evidence="2 3">TSB47</strain>
    </source>
</reference>